<protein>
    <submittedName>
        <fullName evidence="1">Uncharacterized protein</fullName>
    </submittedName>
</protein>
<evidence type="ECO:0000313" key="2">
    <source>
        <dbReference type="Proteomes" id="UP000001727"/>
    </source>
</evidence>
<reference evidence="1 2" key="1">
    <citation type="journal article" date="2008" name="J. Biotechnol.">
        <title>The lifestyle of Corynebacterium urealyticum derived from its complete genome sequence established by pyrosequencing.</title>
        <authorList>
            <person name="Tauch A."/>
            <person name="Trost E."/>
            <person name="Tilker A."/>
            <person name="Ludewig U."/>
            <person name="Schneiker S."/>
            <person name="Goesmann A."/>
            <person name="Arnold W."/>
            <person name="Bekel T."/>
            <person name="Brinkrolf K."/>
            <person name="Brune I."/>
            <person name="Goetker S."/>
            <person name="Kalinowski J."/>
            <person name="Kamp P.-B."/>
            <person name="Lobo F.P."/>
            <person name="Viehoever P."/>
            <person name="Weisshaar B."/>
            <person name="Soriano F."/>
            <person name="Droege M."/>
            <person name="Puehler A."/>
        </authorList>
    </citation>
    <scope>NUCLEOTIDE SEQUENCE [LARGE SCALE GENOMIC DNA]</scope>
    <source>
        <strain evidence="2">ATCC 43042 / DSM 7109</strain>
    </source>
</reference>
<keyword evidence="2" id="KW-1185">Reference proteome</keyword>
<sequence length="113" mass="13121">MRDRLTMASRLRRYVLAARTEPVQERLSEVMAVLQLTNAKRWQPWGAELEKRPRNAVKIAKVTMPIRGYPNLKSKRKRSAQRRSVAYQNSAYFDEAYSPTDTYPHCPGRRVGA</sequence>
<proteinExistence type="predicted"/>
<evidence type="ECO:0000313" key="1">
    <source>
        <dbReference type="EMBL" id="CAQ03999.1"/>
    </source>
</evidence>
<dbReference type="AlphaFoldDB" id="B1VE10"/>
<dbReference type="EMBL" id="AM942444">
    <property type="protein sequence ID" value="CAQ03999.1"/>
    <property type="molecule type" value="Genomic_DNA"/>
</dbReference>
<dbReference type="HOGENOM" id="CLU_2129280_0_0_11"/>
<organism evidence="1 2">
    <name type="scientific">Corynebacterium urealyticum (strain ATCC 43042 / DSM 7109)</name>
    <dbReference type="NCBI Taxonomy" id="504474"/>
    <lineage>
        <taxon>Bacteria</taxon>
        <taxon>Bacillati</taxon>
        <taxon>Actinomycetota</taxon>
        <taxon>Actinomycetes</taxon>
        <taxon>Mycobacteriales</taxon>
        <taxon>Corynebacteriaceae</taxon>
        <taxon>Corynebacterium</taxon>
    </lineage>
</organism>
<name>B1VE10_CORU7</name>
<gene>
    <name evidence="1" type="ordered locus">cu0039</name>
</gene>
<dbReference type="KEGG" id="cur:cu0039"/>
<accession>B1VE10</accession>
<dbReference type="Proteomes" id="UP000001727">
    <property type="component" value="Chromosome"/>
</dbReference>